<evidence type="ECO:0000259" key="1">
    <source>
        <dbReference type="PROSITE" id="PS50858"/>
    </source>
</evidence>
<dbReference type="Proteomes" id="UP000663760">
    <property type="component" value="Chromosome 5"/>
</dbReference>
<dbReference type="Gene3D" id="1.10.3970.10">
    <property type="entry name" value="BSD domain"/>
    <property type="match status" value="1"/>
</dbReference>
<accession>A0A7I8KDM3</accession>
<dbReference type="InterPro" id="IPR035925">
    <property type="entry name" value="BSD_dom_sf"/>
</dbReference>
<name>A0A7I8KDM3_SPIIN</name>
<keyword evidence="3" id="KW-1185">Reference proteome</keyword>
<sequence length="161" mass="18266">MGSSAFSWLLRRGGGSAVGEKSGKGEGKRGEVVSREELEEFGLTEQLREFVRGLTYEANVQKDLTEWQEQHALLILSRVKEISEIRYVLCPRHLKDKDFWAIYFLLVKKFVAPYELRAIQKAKLKMMAMQVQESTDNGAIEVEMTMAKPVESTRAPPAEGE</sequence>
<evidence type="ECO:0000313" key="3">
    <source>
        <dbReference type="Proteomes" id="UP000663760"/>
    </source>
</evidence>
<dbReference type="Pfam" id="PF03909">
    <property type="entry name" value="BSD"/>
    <property type="match status" value="1"/>
</dbReference>
<protein>
    <recommendedName>
        <fullName evidence="1">BSD domain-containing protein</fullName>
    </recommendedName>
</protein>
<dbReference type="OrthoDB" id="47923at2759"/>
<reference evidence="2" key="1">
    <citation type="submission" date="2020-02" db="EMBL/GenBank/DDBJ databases">
        <authorList>
            <person name="Scholz U."/>
            <person name="Mascher M."/>
            <person name="Fiebig A."/>
        </authorList>
    </citation>
    <scope>NUCLEOTIDE SEQUENCE</scope>
</reference>
<dbReference type="AlphaFoldDB" id="A0A7I8KDM3"/>
<feature type="domain" description="BSD" evidence="1">
    <location>
        <begin position="59"/>
        <end position="111"/>
    </location>
</feature>
<dbReference type="EMBL" id="LR746268">
    <property type="protein sequence ID" value="CAA7395869.1"/>
    <property type="molecule type" value="Genomic_DNA"/>
</dbReference>
<dbReference type="SUPFAM" id="SSF140383">
    <property type="entry name" value="BSD domain-like"/>
    <property type="match status" value="1"/>
</dbReference>
<organism evidence="2 3">
    <name type="scientific">Spirodela intermedia</name>
    <name type="common">Intermediate duckweed</name>
    <dbReference type="NCBI Taxonomy" id="51605"/>
    <lineage>
        <taxon>Eukaryota</taxon>
        <taxon>Viridiplantae</taxon>
        <taxon>Streptophyta</taxon>
        <taxon>Embryophyta</taxon>
        <taxon>Tracheophyta</taxon>
        <taxon>Spermatophyta</taxon>
        <taxon>Magnoliopsida</taxon>
        <taxon>Liliopsida</taxon>
        <taxon>Araceae</taxon>
        <taxon>Lemnoideae</taxon>
        <taxon>Spirodela</taxon>
    </lineage>
</organism>
<evidence type="ECO:0000313" key="2">
    <source>
        <dbReference type="EMBL" id="CAA7395869.1"/>
    </source>
</evidence>
<dbReference type="PANTHER" id="PTHR31923">
    <property type="entry name" value="BSD DOMAIN-CONTAINING PROTEIN"/>
    <property type="match status" value="1"/>
</dbReference>
<dbReference type="PROSITE" id="PS50858">
    <property type="entry name" value="BSD"/>
    <property type="match status" value="1"/>
</dbReference>
<gene>
    <name evidence="2" type="ORF">SI8410_05006532</name>
</gene>
<dbReference type="InterPro" id="IPR005607">
    <property type="entry name" value="BSD_dom"/>
</dbReference>
<proteinExistence type="predicted"/>
<dbReference type="PANTHER" id="PTHR31923:SF3">
    <property type="entry name" value="BSD DOMAIN-CONTAINING PROTEIN"/>
    <property type="match status" value="1"/>
</dbReference>
<dbReference type="SMART" id="SM00751">
    <property type="entry name" value="BSD"/>
    <property type="match status" value="1"/>
</dbReference>